<dbReference type="Pfam" id="PF01571">
    <property type="entry name" value="GCV_T"/>
    <property type="match status" value="1"/>
</dbReference>
<dbReference type="EMBL" id="MFSR01000098">
    <property type="protein sequence ID" value="OGI37117.1"/>
    <property type="molecule type" value="Genomic_DNA"/>
</dbReference>
<dbReference type="AlphaFoldDB" id="A0A1F6SVY9"/>
<feature type="domain" description="GCVT N-terminal" evidence="1">
    <location>
        <begin position="25"/>
        <end position="160"/>
    </location>
</feature>
<organism evidence="2 3">
    <name type="scientific">Candidatus Muproteobacteria bacterium RBG_16_64_10</name>
    <dbReference type="NCBI Taxonomy" id="1817757"/>
    <lineage>
        <taxon>Bacteria</taxon>
        <taxon>Pseudomonadati</taxon>
        <taxon>Pseudomonadota</taxon>
        <taxon>Candidatus Muproteobacteria</taxon>
    </lineage>
</organism>
<comment type="caution">
    <text evidence="2">The sequence shown here is derived from an EMBL/GenBank/DDBJ whole genome shotgun (WGS) entry which is preliminary data.</text>
</comment>
<gene>
    <name evidence="2" type="ORF">A2V91_02035</name>
</gene>
<dbReference type="NCBIfam" id="TIGR03317">
    <property type="entry name" value="ygfZ_signature"/>
    <property type="match status" value="1"/>
</dbReference>
<dbReference type="Gene3D" id="3.30.70.1630">
    <property type="match status" value="1"/>
</dbReference>
<name>A0A1F6SVY9_9PROT</name>
<proteinExistence type="predicted"/>
<accession>A0A1F6SVY9</accession>
<dbReference type="InterPro" id="IPR006222">
    <property type="entry name" value="GCVT_N"/>
</dbReference>
<dbReference type="PANTHER" id="PTHR22602:SF0">
    <property type="entry name" value="TRANSFERASE CAF17, MITOCHONDRIAL-RELATED"/>
    <property type="match status" value="1"/>
</dbReference>
<dbReference type="PANTHER" id="PTHR22602">
    <property type="entry name" value="TRANSFERASE CAF17, MITOCHONDRIAL-RELATED"/>
    <property type="match status" value="1"/>
</dbReference>
<dbReference type="InterPro" id="IPR017703">
    <property type="entry name" value="YgfZ/GCV_T_CS"/>
</dbReference>
<reference evidence="2 3" key="1">
    <citation type="journal article" date="2016" name="Nat. Commun.">
        <title>Thousands of microbial genomes shed light on interconnected biogeochemical processes in an aquifer system.</title>
        <authorList>
            <person name="Anantharaman K."/>
            <person name="Brown C.T."/>
            <person name="Hug L.A."/>
            <person name="Sharon I."/>
            <person name="Castelle C.J."/>
            <person name="Probst A.J."/>
            <person name="Thomas B.C."/>
            <person name="Singh A."/>
            <person name="Wilkins M.J."/>
            <person name="Karaoz U."/>
            <person name="Brodie E.L."/>
            <person name="Williams K.H."/>
            <person name="Hubbard S.S."/>
            <person name="Banfield J.F."/>
        </authorList>
    </citation>
    <scope>NUCLEOTIDE SEQUENCE [LARGE SCALE GENOMIC DNA]</scope>
</reference>
<dbReference type="SUPFAM" id="SSF101790">
    <property type="entry name" value="Aminomethyltransferase beta-barrel domain"/>
    <property type="match status" value="1"/>
</dbReference>
<evidence type="ECO:0000313" key="2">
    <source>
        <dbReference type="EMBL" id="OGI37117.1"/>
    </source>
</evidence>
<evidence type="ECO:0000259" key="1">
    <source>
        <dbReference type="Pfam" id="PF01571"/>
    </source>
</evidence>
<dbReference type="SUPFAM" id="SSF103025">
    <property type="entry name" value="Folate-binding domain"/>
    <property type="match status" value="1"/>
</dbReference>
<evidence type="ECO:0000313" key="3">
    <source>
        <dbReference type="Proteomes" id="UP000179334"/>
    </source>
</evidence>
<sequence>MNREWKSFLQDQGARFKDEAVQGFAEPAREMDAVAKTTVLVDLSDQALIRVHGADAQGFLNGQFSNDVRRVDERHSQLAAWCTAKGRALAVLRVFRRGEDYYLQLPAGLQETVLTRLRTFVLRAKVILEPADAELVSLGLAGARAESLLQETLGNAPADLEGCVTHAEVTVMRLPGPAPRFLLIAPPATARAQWQRLRAHATPVGPPAWAWLDIAAGIPRVYPQTSEAFVPQMLNLEILGAVDFKKGCYPGQEIVARTHYLGRLTQRMVRAHADAEAQPGMPIYAPELPGQATGSVVDAALSPDGGYDVLAVVRTRSAAAGRLHLGTETGPTLSLLPLPYSLPPEKESGETAGT</sequence>
<dbReference type="InterPro" id="IPR045179">
    <property type="entry name" value="YgfZ/GcvT"/>
</dbReference>
<dbReference type="PIRSF" id="PIRSF006487">
    <property type="entry name" value="GcvT"/>
    <property type="match status" value="1"/>
</dbReference>
<dbReference type="GO" id="GO:0016226">
    <property type="term" value="P:iron-sulfur cluster assembly"/>
    <property type="evidence" value="ECO:0007669"/>
    <property type="project" value="TreeGrafter"/>
</dbReference>
<protein>
    <recommendedName>
        <fullName evidence="1">GCVT N-terminal domain-containing protein</fullName>
    </recommendedName>
</protein>
<dbReference type="Gene3D" id="3.30.70.1400">
    <property type="entry name" value="Aminomethyltransferase beta-barrel domains"/>
    <property type="match status" value="1"/>
</dbReference>
<dbReference type="Proteomes" id="UP000179334">
    <property type="component" value="Unassembled WGS sequence"/>
</dbReference>
<dbReference type="Gene3D" id="2.40.30.160">
    <property type="match status" value="1"/>
</dbReference>
<dbReference type="InterPro" id="IPR029043">
    <property type="entry name" value="GcvT/YgfZ_C"/>
</dbReference>